<evidence type="ECO:0000256" key="8">
    <source>
        <dbReference type="SAM" id="SignalP"/>
    </source>
</evidence>
<dbReference type="GeneID" id="98165230"/>
<dbReference type="RefSeq" id="XP_070898944.1">
    <property type="nucleotide sequence ID" value="XM_071050066.1"/>
</dbReference>
<evidence type="ECO:0000256" key="7">
    <source>
        <dbReference type="ARBA" id="ARBA00023180"/>
    </source>
</evidence>
<keyword evidence="5" id="KW-0378">Hydrolase</keyword>
<keyword evidence="3" id="KW-0479">Metal-binding</keyword>
<dbReference type="InterPro" id="IPR003154">
    <property type="entry name" value="S1/P1nuclease"/>
</dbReference>
<evidence type="ECO:0000313" key="9">
    <source>
        <dbReference type="EMBL" id="KAL2849719.1"/>
    </source>
</evidence>
<gene>
    <name evidence="9" type="ORF">BJX68DRAFT_94928</name>
</gene>
<dbReference type="SUPFAM" id="SSF48537">
    <property type="entry name" value="Phospholipase C/P1 nuclease"/>
    <property type="match status" value="1"/>
</dbReference>
<dbReference type="PANTHER" id="PTHR33146:SF26">
    <property type="entry name" value="ENDONUCLEASE 4"/>
    <property type="match status" value="1"/>
</dbReference>
<accession>A0ABR4KD64</accession>
<sequence>MLARNRPLLPITLAVSSCLPTALAWGAMGHETVAYIAQNFVSPSTAAFCKEILGSASNSSSSSYLASVAPWADSYRYTEGGEFSSVFHYIDANDDPPVSCGVEFERDCPSEGCIVSAIQNYTDLLLDSGTSDELKLDALRFIIHFTGDIHQPLHDEALAVGGNDIAVTFNGSVQNLHHIWDNNMPEAHAGGSSLSTAHAWATRLTKKIRSGAYRREAASWIADLDISDPRATAMGWARDANAYVCTTVIEPGLEYLESTDLAGEYYQAARPVFEELIARAGYRLAAWLDLIAAAAKGDGNCDHSYL</sequence>
<dbReference type="Proteomes" id="UP001610444">
    <property type="component" value="Unassembled WGS sequence"/>
</dbReference>
<feature type="chain" id="PRO_5045324886" evidence="8">
    <location>
        <begin position="25"/>
        <end position="306"/>
    </location>
</feature>
<comment type="caution">
    <text evidence="9">The sequence shown here is derived from an EMBL/GenBank/DDBJ whole genome shotgun (WGS) entry which is preliminary data.</text>
</comment>
<keyword evidence="7" id="KW-0325">Glycoprotein</keyword>
<keyword evidence="8" id="KW-0732">Signal</keyword>
<keyword evidence="10" id="KW-1185">Reference proteome</keyword>
<organism evidence="9 10">
    <name type="scientific">Aspergillus pseudodeflectus</name>
    <dbReference type="NCBI Taxonomy" id="176178"/>
    <lineage>
        <taxon>Eukaryota</taxon>
        <taxon>Fungi</taxon>
        <taxon>Dikarya</taxon>
        <taxon>Ascomycota</taxon>
        <taxon>Pezizomycotina</taxon>
        <taxon>Eurotiomycetes</taxon>
        <taxon>Eurotiomycetidae</taxon>
        <taxon>Eurotiales</taxon>
        <taxon>Aspergillaceae</taxon>
        <taxon>Aspergillus</taxon>
        <taxon>Aspergillus subgen. Nidulantes</taxon>
    </lineage>
</organism>
<comment type="similarity">
    <text evidence="1">Belongs to the nuclease type I family.</text>
</comment>
<protein>
    <submittedName>
        <fullName evidence="9">Nuclease S1</fullName>
    </submittedName>
</protein>
<evidence type="ECO:0000256" key="1">
    <source>
        <dbReference type="ARBA" id="ARBA00009547"/>
    </source>
</evidence>
<keyword evidence="2" id="KW-0540">Nuclease</keyword>
<dbReference type="Gene3D" id="1.10.575.10">
    <property type="entry name" value="P1 Nuclease"/>
    <property type="match status" value="1"/>
</dbReference>
<dbReference type="PANTHER" id="PTHR33146">
    <property type="entry name" value="ENDONUCLEASE 4"/>
    <property type="match status" value="1"/>
</dbReference>
<evidence type="ECO:0000256" key="2">
    <source>
        <dbReference type="ARBA" id="ARBA00022722"/>
    </source>
</evidence>
<dbReference type="CDD" id="cd11010">
    <property type="entry name" value="S1-P1_nuclease"/>
    <property type="match status" value="1"/>
</dbReference>
<keyword evidence="4" id="KW-0255">Endonuclease</keyword>
<keyword evidence="6" id="KW-1015">Disulfide bond</keyword>
<name>A0ABR4KD64_9EURO</name>
<dbReference type="InterPro" id="IPR008947">
    <property type="entry name" value="PLipase_C/P1_nuclease_dom_sf"/>
</dbReference>
<evidence type="ECO:0000256" key="3">
    <source>
        <dbReference type="ARBA" id="ARBA00022723"/>
    </source>
</evidence>
<evidence type="ECO:0000256" key="5">
    <source>
        <dbReference type="ARBA" id="ARBA00022801"/>
    </source>
</evidence>
<reference evidence="9 10" key="1">
    <citation type="submission" date="2024-07" db="EMBL/GenBank/DDBJ databases">
        <title>Section-level genome sequencing and comparative genomics of Aspergillus sections Usti and Cavernicolus.</title>
        <authorList>
            <consortium name="Lawrence Berkeley National Laboratory"/>
            <person name="Nybo J.L."/>
            <person name="Vesth T.C."/>
            <person name="Theobald S."/>
            <person name="Frisvad J.C."/>
            <person name="Larsen T.O."/>
            <person name="Kjaerboelling I."/>
            <person name="Rothschild-Mancinelli K."/>
            <person name="Lyhne E.K."/>
            <person name="Kogle M.E."/>
            <person name="Barry K."/>
            <person name="Clum A."/>
            <person name="Na H."/>
            <person name="Ledsgaard L."/>
            <person name="Lin J."/>
            <person name="Lipzen A."/>
            <person name="Kuo A."/>
            <person name="Riley R."/>
            <person name="Mondo S."/>
            <person name="LaButti K."/>
            <person name="Haridas S."/>
            <person name="Pangalinan J."/>
            <person name="Salamov A.A."/>
            <person name="Simmons B.A."/>
            <person name="Magnuson J.K."/>
            <person name="Chen J."/>
            <person name="Drula E."/>
            <person name="Henrissat B."/>
            <person name="Wiebenga A."/>
            <person name="Lubbers R.J."/>
            <person name="Gomes A.C."/>
            <person name="Macurrencykelacurrency M.R."/>
            <person name="Stajich J."/>
            <person name="Grigoriev I.V."/>
            <person name="Mortensen U.H."/>
            <person name="De vries R.P."/>
            <person name="Baker S.E."/>
            <person name="Andersen M.R."/>
        </authorList>
    </citation>
    <scope>NUCLEOTIDE SEQUENCE [LARGE SCALE GENOMIC DNA]</scope>
    <source>
        <strain evidence="9 10">CBS 756.74</strain>
    </source>
</reference>
<evidence type="ECO:0000256" key="4">
    <source>
        <dbReference type="ARBA" id="ARBA00022759"/>
    </source>
</evidence>
<feature type="signal peptide" evidence="8">
    <location>
        <begin position="1"/>
        <end position="24"/>
    </location>
</feature>
<evidence type="ECO:0000313" key="10">
    <source>
        <dbReference type="Proteomes" id="UP001610444"/>
    </source>
</evidence>
<proteinExistence type="inferred from homology"/>
<evidence type="ECO:0000256" key="6">
    <source>
        <dbReference type="ARBA" id="ARBA00023157"/>
    </source>
</evidence>
<dbReference type="PROSITE" id="PS51257">
    <property type="entry name" value="PROKAR_LIPOPROTEIN"/>
    <property type="match status" value="1"/>
</dbReference>
<dbReference type="EMBL" id="JBFXLR010000022">
    <property type="protein sequence ID" value="KAL2849719.1"/>
    <property type="molecule type" value="Genomic_DNA"/>
</dbReference>
<dbReference type="Pfam" id="PF02265">
    <property type="entry name" value="S1-P1_nuclease"/>
    <property type="match status" value="1"/>
</dbReference>